<accession>A0A9N7VKB0</accession>
<feature type="compositionally biased region" description="Polar residues" evidence="1">
    <location>
        <begin position="65"/>
        <end position="78"/>
    </location>
</feature>
<evidence type="ECO:0000256" key="1">
    <source>
        <dbReference type="SAM" id="MobiDB-lite"/>
    </source>
</evidence>
<proteinExistence type="predicted"/>
<dbReference type="AlphaFoldDB" id="A0A9N7VKB0"/>
<name>A0A9N7VKB0_PLEPL</name>
<sequence>MKKTNNLNIQLFRDAASVSRVFPMALCTLDWPGELCRRVGCIPLVDAVAWPVELCMAPWVPASDDNGQTTVSGPSRESPQLRRPLGEPSVRAGGGTLRYASAGA</sequence>
<feature type="region of interest" description="Disordered" evidence="1">
    <location>
        <begin position="62"/>
        <end position="104"/>
    </location>
</feature>
<reference evidence="2" key="1">
    <citation type="submission" date="2020-03" db="EMBL/GenBank/DDBJ databases">
        <authorList>
            <person name="Weist P."/>
        </authorList>
    </citation>
    <scope>NUCLEOTIDE SEQUENCE</scope>
</reference>
<organism evidence="2 3">
    <name type="scientific">Pleuronectes platessa</name>
    <name type="common">European plaice</name>
    <dbReference type="NCBI Taxonomy" id="8262"/>
    <lineage>
        <taxon>Eukaryota</taxon>
        <taxon>Metazoa</taxon>
        <taxon>Chordata</taxon>
        <taxon>Craniata</taxon>
        <taxon>Vertebrata</taxon>
        <taxon>Euteleostomi</taxon>
        <taxon>Actinopterygii</taxon>
        <taxon>Neopterygii</taxon>
        <taxon>Teleostei</taxon>
        <taxon>Neoteleostei</taxon>
        <taxon>Acanthomorphata</taxon>
        <taxon>Carangaria</taxon>
        <taxon>Pleuronectiformes</taxon>
        <taxon>Pleuronectoidei</taxon>
        <taxon>Pleuronectidae</taxon>
        <taxon>Pleuronectes</taxon>
    </lineage>
</organism>
<evidence type="ECO:0000313" key="2">
    <source>
        <dbReference type="EMBL" id="CAB1452538.1"/>
    </source>
</evidence>
<evidence type="ECO:0000313" key="3">
    <source>
        <dbReference type="Proteomes" id="UP001153269"/>
    </source>
</evidence>
<dbReference type="Proteomes" id="UP001153269">
    <property type="component" value="Unassembled WGS sequence"/>
</dbReference>
<gene>
    <name evidence="2" type="ORF">PLEPLA_LOCUS40288</name>
</gene>
<protein>
    <submittedName>
        <fullName evidence="2">Uncharacterized protein</fullName>
    </submittedName>
</protein>
<comment type="caution">
    <text evidence="2">The sequence shown here is derived from an EMBL/GenBank/DDBJ whole genome shotgun (WGS) entry which is preliminary data.</text>
</comment>
<dbReference type="EMBL" id="CADEAL010004133">
    <property type="protein sequence ID" value="CAB1452538.1"/>
    <property type="molecule type" value="Genomic_DNA"/>
</dbReference>
<keyword evidence="3" id="KW-1185">Reference proteome</keyword>